<dbReference type="GO" id="GO:0006654">
    <property type="term" value="P:phosphatidic acid biosynthetic process"/>
    <property type="evidence" value="ECO:0007669"/>
    <property type="project" value="TreeGrafter"/>
</dbReference>
<dbReference type="Proteomes" id="UP000334019">
    <property type="component" value="Chromosome"/>
</dbReference>
<feature type="domain" description="Phospholipid/glycerol acyltransferase" evidence="4">
    <location>
        <begin position="26"/>
        <end position="140"/>
    </location>
</feature>
<organism evidence="5 6">
    <name type="scientific">Actinomarinicola tropica</name>
    <dbReference type="NCBI Taxonomy" id="2789776"/>
    <lineage>
        <taxon>Bacteria</taxon>
        <taxon>Bacillati</taxon>
        <taxon>Actinomycetota</taxon>
        <taxon>Acidimicrobiia</taxon>
        <taxon>Acidimicrobiales</taxon>
        <taxon>Iamiaceae</taxon>
        <taxon>Actinomarinicola</taxon>
    </lineage>
</organism>
<evidence type="ECO:0000313" key="6">
    <source>
        <dbReference type="Proteomes" id="UP000334019"/>
    </source>
</evidence>
<reference evidence="5 6" key="1">
    <citation type="submission" date="2019-11" db="EMBL/GenBank/DDBJ databases">
        <authorList>
            <person name="He Y."/>
        </authorList>
    </citation>
    <scope>NUCLEOTIDE SEQUENCE [LARGE SCALE GENOMIC DNA]</scope>
    <source>
        <strain evidence="5 6">SCSIO 58843</strain>
    </source>
</reference>
<feature type="region of interest" description="Disordered" evidence="3">
    <location>
        <begin position="224"/>
        <end position="246"/>
    </location>
</feature>
<evidence type="ECO:0000256" key="2">
    <source>
        <dbReference type="ARBA" id="ARBA00023315"/>
    </source>
</evidence>
<dbReference type="GO" id="GO:0003841">
    <property type="term" value="F:1-acylglycerol-3-phosphate O-acyltransferase activity"/>
    <property type="evidence" value="ECO:0007669"/>
    <property type="project" value="TreeGrafter"/>
</dbReference>
<keyword evidence="2 5" id="KW-0012">Acyltransferase</keyword>
<name>A0A5Q2RPY2_9ACTN</name>
<dbReference type="SUPFAM" id="SSF69593">
    <property type="entry name" value="Glycerol-3-phosphate (1)-acyltransferase"/>
    <property type="match status" value="1"/>
</dbReference>
<sequence length="246" mass="26809">MVRPVLLTAWRVVVEGLENIPSEGPAIIAPNHTAAIDSFFIPAVLPRRIIYVGKSEYLDDWKTRRLFPALGMIPIDRSGGDASQRALATAKRVLERGELFGIYPEGTRSRTGRLHKGHTGMARLAIETGAPIVPVGIIGTREIQPPEVSVPLPLKRVQIRFGAAIDPHRYATRADDRLALRQLTDEVMFEIRELSGQEYDPTYATKGATPSAPPPDVIDVTAAADRRSSSEVLRPIASDAPHAEAG</sequence>
<protein>
    <submittedName>
        <fullName evidence="5">1-acyl-sn-glycerol-3-phosphate acyltransferase</fullName>
    </submittedName>
</protein>
<dbReference type="EMBL" id="CP045851">
    <property type="protein sequence ID" value="QGG97042.1"/>
    <property type="molecule type" value="Genomic_DNA"/>
</dbReference>
<dbReference type="KEGG" id="atq:GH723_08480"/>
<dbReference type="PANTHER" id="PTHR10434:SF11">
    <property type="entry name" value="1-ACYL-SN-GLYCEROL-3-PHOSPHATE ACYLTRANSFERASE"/>
    <property type="match status" value="1"/>
</dbReference>
<dbReference type="AlphaFoldDB" id="A0A5Q2RPY2"/>
<proteinExistence type="predicted"/>
<dbReference type="SMART" id="SM00563">
    <property type="entry name" value="PlsC"/>
    <property type="match status" value="1"/>
</dbReference>
<dbReference type="Pfam" id="PF01553">
    <property type="entry name" value="Acyltransferase"/>
    <property type="match status" value="1"/>
</dbReference>
<accession>A0A5Q2RPY2</accession>
<evidence type="ECO:0000313" key="5">
    <source>
        <dbReference type="EMBL" id="QGG97042.1"/>
    </source>
</evidence>
<keyword evidence="1 5" id="KW-0808">Transferase</keyword>
<evidence type="ECO:0000259" key="4">
    <source>
        <dbReference type="SMART" id="SM00563"/>
    </source>
</evidence>
<dbReference type="InterPro" id="IPR002123">
    <property type="entry name" value="Plipid/glycerol_acylTrfase"/>
</dbReference>
<dbReference type="PANTHER" id="PTHR10434">
    <property type="entry name" value="1-ACYL-SN-GLYCEROL-3-PHOSPHATE ACYLTRANSFERASE"/>
    <property type="match status" value="1"/>
</dbReference>
<gene>
    <name evidence="5" type="ORF">GH723_08480</name>
</gene>
<evidence type="ECO:0000256" key="1">
    <source>
        <dbReference type="ARBA" id="ARBA00022679"/>
    </source>
</evidence>
<dbReference type="GO" id="GO:0005886">
    <property type="term" value="C:plasma membrane"/>
    <property type="evidence" value="ECO:0007669"/>
    <property type="project" value="TreeGrafter"/>
</dbReference>
<dbReference type="CDD" id="cd07989">
    <property type="entry name" value="LPLAT_AGPAT-like"/>
    <property type="match status" value="1"/>
</dbReference>
<keyword evidence="6" id="KW-1185">Reference proteome</keyword>
<evidence type="ECO:0000256" key="3">
    <source>
        <dbReference type="SAM" id="MobiDB-lite"/>
    </source>
</evidence>